<dbReference type="PROSITE" id="PS01358">
    <property type="entry name" value="ZF_RANBP2_1"/>
    <property type="match status" value="1"/>
</dbReference>
<evidence type="ECO:0000256" key="2">
    <source>
        <dbReference type="ARBA" id="ARBA00004906"/>
    </source>
</evidence>
<feature type="region of interest" description="Disordered" evidence="13">
    <location>
        <begin position="281"/>
        <end position="300"/>
    </location>
</feature>
<evidence type="ECO:0000313" key="18">
    <source>
        <dbReference type="Proteomes" id="UP000230750"/>
    </source>
</evidence>
<dbReference type="UniPathway" id="UPA00143"/>
<dbReference type="GO" id="GO:0097039">
    <property type="term" value="P:protein linear polyubiquitination"/>
    <property type="evidence" value="ECO:0007669"/>
    <property type="project" value="TreeGrafter"/>
</dbReference>
<accession>A0A2G8KRX2</accession>
<dbReference type="GO" id="GO:0008270">
    <property type="term" value="F:zinc ion binding"/>
    <property type="evidence" value="ECO:0007669"/>
    <property type="project" value="UniProtKB-KW"/>
</dbReference>
<dbReference type="Gene3D" id="2.30.30.380">
    <property type="entry name" value="Zn-finger domain of Sec23/24"/>
    <property type="match status" value="1"/>
</dbReference>
<evidence type="ECO:0000259" key="15">
    <source>
        <dbReference type="PROSITE" id="PS50199"/>
    </source>
</evidence>
<dbReference type="Proteomes" id="UP000230750">
    <property type="component" value="Unassembled WGS sequence"/>
</dbReference>
<dbReference type="STRING" id="307972.A0A2G8KRX2"/>
<dbReference type="PANTHER" id="PTHR22770:SF13">
    <property type="entry name" value="RING-TYPE DOMAIN-CONTAINING PROTEIN"/>
    <property type="match status" value="1"/>
</dbReference>
<dbReference type="InterPro" id="IPR051628">
    <property type="entry name" value="LUBAC_E3_Ligases"/>
</dbReference>
<dbReference type="CDD" id="cd16633">
    <property type="entry name" value="mRING-HC-C3HC3D_RBR_HOIL1"/>
    <property type="match status" value="1"/>
</dbReference>
<evidence type="ECO:0000313" key="17">
    <source>
        <dbReference type="EMBL" id="PIK50732.1"/>
    </source>
</evidence>
<organism evidence="17 18">
    <name type="scientific">Stichopus japonicus</name>
    <name type="common">Sea cucumber</name>
    <dbReference type="NCBI Taxonomy" id="307972"/>
    <lineage>
        <taxon>Eukaryota</taxon>
        <taxon>Metazoa</taxon>
        <taxon>Echinodermata</taxon>
        <taxon>Eleutherozoa</taxon>
        <taxon>Echinozoa</taxon>
        <taxon>Holothuroidea</taxon>
        <taxon>Aspidochirotacea</taxon>
        <taxon>Aspidochirotida</taxon>
        <taxon>Stichopodidae</taxon>
        <taxon>Apostichopus</taxon>
    </lineage>
</organism>
<dbReference type="Gene3D" id="3.10.20.90">
    <property type="entry name" value="Phosphatidylinositol 3-kinase Catalytic Subunit, Chain A, domain 1"/>
    <property type="match status" value="1"/>
</dbReference>
<feature type="non-terminal residue" evidence="17">
    <location>
        <position position="1"/>
    </location>
</feature>
<comment type="caution">
    <text evidence="17">The sequence shown here is derived from an EMBL/GenBank/DDBJ whole genome shotgun (WGS) entry which is preliminary data.</text>
</comment>
<evidence type="ECO:0000259" key="16">
    <source>
        <dbReference type="PROSITE" id="PS51873"/>
    </source>
</evidence>
<dbReference type="GO" id="GO:0043130">
    <property type="term" value="F:ubiquitin binding"/>
    <property type="evidence" value="ECO:0007669"/>
    <property type="project" value="TreeGrafter"/>
</dbReference>
<dbReference type="InterPro" id="IPR001876">
    <property type="entry name" value="Znf_RanBP2"/>
</dbReference>
<keyword evidence="18" id="KW-1185">Reference proteome</keyword>
<dbReference type="OrthoDB" id="261960at2759"/>
<evidence type="ECO:0000256" key="10">
    <source>
        <dbReference type="ARBA" id="ARBA00022786"/>
    </source>
</evidence>
<dbReference type="InterPro" id="IPR047559">
    <property type="entry name" value="HOIL1_RBR_mRING-HC-C3HC3D"/>
</dbReference>
<dbReference type="SUPFAM" id="SSF57850">
    <property type="entry name" value="RING/U-box"/>
    <property type="match status" value="3"/>
</dbReference>
<keyword evidence="7" id="KW-0479">Metal-binding</keyword>
<evidence type="ECO:0000259" key="14">
    <source>
        <dbReference type="PROSITE" id="PS50089"/>
    </source>
</evidence>
<evidence type="ECO:0000256" key="6">
    <source>
        <dbReference type="ARBA" id="ARBA00022679"/>
    </source>
</evidence>
<keyword evidence="10" id="KW-0833">Ubl conjugation pathway</keyword>
<dbReference type="FunFam" id="3.30.40.10:FF:000137">
    <property type="entry name" value="RanBP-type and C3HC4-type zinc finger-containing protein 1"/>
    <property type="match status" value="1"/>
</dbReference>
<dbReference type="Gene3D" id="3.30.40.10">
    <property type="entry name" value="Zinc/RING finger domain, C3HC4 (zinc finger)"/>
    <property type="match status" value="1"/>
</dbReference>
<keyword evidence="6" id="KW-0808">Transferase</keyword>
<dbReference type="GO" id="GO:0043161">
    <property type="term" value="P:proteasome-mediated ubiquitin-dependent protein catabolic process"/>
    <property type="evidence" value="ECO:0007669"/>
    <property type="project" value="TreeGrafter"/>
</dbReference>
<evidence type="ECO:0000256" key="7">
    <source>
        <dbReference type="ARBA" id="ARBA00022723"/>
    </source>
</evidence>
<keyword evidence="9 12" id="KW-0863">Zinc-finger</keyword>
<comment type="similarity">
    <text evidence="3">Belongs to the RBR family.</text>
</comment>
<feature type="domain" description="RanBP2-type" evidence="15">
    <location>
        <begin position="306"/>
        <end position="335"/>
    </location>
</feature>
<evidence type="ECO:0000256" key="3">
    <source>
        <dbReference type="ARBA" id="ARBA00008278"/>
    </source>
</evidence>
<dbReference type="InterPro" id="IPR017907">
    <property type="entry name" value="Znf_RING_CS"/>
</dbReference>
<dbReference type="InterPro" id="IPR047557">
    <property type="entry name" value="Rcat_RBR_HOIL1"/>
</dbReference>
<evidence type="ECO:0000256" key="13">
    <source>
        <dbReference type="SAM" id="MobiDB-lite"/>
    </source>
</evidence>
<evidence type="ECO:0000256" key="1">
    <source>
        <dbReference type="ARBA" id="ARBA00001798"/>
    </source>
</evidence>
<feature type="domain" description="RING-type" evidence="16">
    <location>
        <begin position="400"/>
        <end position="626"/>
    </location>
</feature>
<name>A0A2G8KRX2_STIJA</name>
<dbReference type="EMBL" id="MRZV01000406">
    <property type="protein sequence ID" value="PIK50732.1"/>
    <property type="molecule type" value="Genomic_DNA"/>
</dbReference>
<dbReference type="EC" id="2.3.2.31" evidence="4"/>
<dbReference type="PROSITE" id="PS50199">
    <property type="entry name" value="ZF_RANBP2_2"/>
    <property type="match status" value="1"/>
</dbReference>
<feature type="non-terminal residue" evidence="17">
    <location>
        <position position="629"/>
    </location>
</feature>
<dbReference type="GO" id="GO:0071797">
    <property type="term" value="C:LUBAC complex"/>
    <property type="evidence" value="ECO:0007669"/>
    <property type="project" value="TreeGrafter"/>
</dbReference>
<dbReference type="FunFam" id="1.20.120.1750:FF:000026">
    <property type="entry name" value="RANBP2-type and C3HC4-type zinc finger containing 1"/>
    <property type="match status" value="1"/>
</dbReference>
<dbReference type="InterPro" id="IPR047558">
    <property type="entry name" value="BRcat_RBR_HOIL1"/>
</dbReference>
<evidence type="ECO:0000256" key="9">
    <source>
        <dbReference type="ARBA" id="ARBA00022771"/>
    </source>
</evidence>
<dbReference type="AlphaFoldDB" id="A0A2G8KRX2"/>
<dbReference type="InterPro" id="IPR036443">
    <property type="entry name" value="Znf_RanBP2_sf"/>
</dbReference>
<dbReference type="GO" id="GO:0061630">
    <property type="term" value="F:ubiquitin protein ligase activity"/>
    <property type="evidence" value="ECO:0007669"/>
    <property type="project" value="UniProtKB-EC"/>
</dbReference>
<dbReference type="InterPro" id="IPR044066">
    <property type="entry name" value="TRIAD_supradom"/>
</dbReference>
<keyword evidence="11" id="KW-0862">Zinc</keyword>
<evidence type="ECO:0000256" key="4">
    <source>
        <dbReference type="ARBA" id="ARBA00012251"/>
    </source>
</evidence>
<dbReference type="InterPro" id="IPR018957">
    <property type="entry name" value="Znf_C3HC4_RING-type"/>
</dbReference>
<keyword evidence="8" id="KW-0677">Repeat</keyword>
<dbReference type="PROSITE" id="PS51873">
    <property type="entry name" value="TRIAD"/>
    <property type="match status" value="1"/>
</dbReference>
<dbReference type="InterPro" id="IPR029071">
    <property type="entry name" value="Ubiquitin-like_domsf"/>
</dbReference>
<comment type="pathway">
    <text evidence="2">Protein modification; protein ubiquitination.</text>
</comment>
<proteinExistence type="inferred from homology"/>
<evidence type="ECO:0000256" key="12">
    <source>
        <dbReference type="PROSITE-ProRule" id="PRU00322"/>
    </source>
</evidence>
<evidence type="ECO:0000256" key="8">
    <source>
        <dbReference type="ARBA" id="ARBA00022737"/>
    </source>
</evidence>
<dbReference type="Gene3D" id="1.20.120.1750">
    <property type="match status" value="1"/>
</dbReference>
<protein>
    <recommendedName>
        <fullName evidence="5">RanBP-type and C3HC4-type zinc finger-containing protein 1</fullName>
        <ecNumber evidence="4">2.3.2.31</ecNumber>
    </recommendedName>
</protein>
<dbReference type="Pfam" id="PF00097">
    <property type="entry name" value="zf-C3HC4"/>
    <property type="match status" value="1"/>
</dbReference>
<dbReference type="InterPro" id="IPR001841">
    <property type="entry name" value="Znf_RING"/>
</dbReference>
<dbReference type="PROSITE" id="PS50089">
    <property type="entry name" value="ZF_RING_2"/>
    <property type="match status" value="1"/>
</dbReference>
<feature type="domain" description="RING-type" evidence="14">
    <location>
        <begin position="404"/>
        <end position="446"/>
    </location>
</feature>
<dbReference type="PANTHER" id="PTHR22770">
    <property type="entry name" value="UBIQUITIN CONJUGATING ENZYME 7 INTERACTING PROTEIN-RELATED"/>
    <property type="match status" value="1"/>
</dbReference>
<reference evidence="17 18" key="1">
    <citation type="journal article" date="2017" name="PLoS Biol.">
        <title>The sea cucumber genome provides insights into morphological evolution and visceral regeneration.</title>
        <authorList>
            <person name="Zhang X."/>
            <person name="Sun L."/>
            <person name="Yuan J."/>
            <person name="Sun Y."/>
            <person name="Gao Y."/>
            <person name="Zhang L."/>
            <person name="Li S."/>
            <person name="Dai H."/>
            <person name="Hamel J.F."/>
            <person name="Liu C."/>
            <person name="Yu Y."/>
            <person name="Liu S."/>
            <person name="Lin W."/>
            <person name="Guo K."/>
            <person name="Jin S."/>
            <person name="Xu P."/>
            <person name="Storey K.B."/>
            <person name="Huan P."/>
            <person name="Zhang T."/>
            <person name="Zhou Y."/>
            <person name="Zhang J."/>
            <person name="Lin C."/>
            <person name="Li X."/>
            <person name="Xing L."/>
            <person name="Huo D."/>
            <person name="Sun M."/>
            <person name="Wang L."/>
            <person name="Mercier A."/>
            <person name="Li F."/>
            <person name="Yang H."/>
            <person name="Xiang J."/>
        </authorList>
    </citation>
    <scope>NUCLEOTIDE SEQUENCE [LARGE SCALE GENOMIC DNA]</scope>
    <source>
        <strain evidence="17">Shaxun</strain>
        <tissue evidence="17">Muscle</tissue>
    </source>
</reference>
<comment type="catalytic activity">
    <reaction evidence="1">
        <text>[E2 ubiquitin-conjugating enzyme]-S-ubiquitinyl-L-cysteine + [acceptor protein]-L-lysine = [E2 ubiquitin-conjugating enzyme]-L-cysteine + [acceptor protein]-N(6)-ubiquitinyl-L-lysine.</text>
        <dbReference type="EC" id="2.3.2.31"/>
    </reaction>
</comment>
<evidence type="ECO:0000256" key="5">
    <source>
        <dbReference type="ARBA" id="ARBA00017887"/>
    </source>
</evidence>
<dbReference type="InterPro" id="IPR013083">
    <property type="entry name" value="Znf_RING/FYVE/PHD"/>
</dbReference>
<dbReference type="PROSITE" id="PS00518">
    <property type="entry name" value="ZF_RING_1"/>
    <property type="match status" value="1"/>
</dbReference>
<evidence type="ECO:0000256" key="11">
    <source>
        <dbReference type="ARBA" id="ARBA00022833"/>
    </source>
</evidence>
<dbReference type="CDD" id="cd20358">
    <property type="entry name" value="Rcat_RBR_HOIL1"/>
    <property type="match status" value="1"/>
</dbReference>
<dbReference type="SUPFAM" id="SSF54236">
    <property type="entry name" value="Ubiquitin-like"/>
    <property type="match status" value="1"/>
</dbReference>
<gene>
    <name evidence="17" type="ORF">BSL78_12371</name>
</gene>
<dbReference type="CDD" id="cd20345">
    <property type="entry name" value="BRcat_RBR_HOIL1"/>
    <property type="match status" value="1"/>
</dbReference>
<dbReference type="SUPFAM" id="SSF90209">
    <property type="entry name" value="Ran binding protein zinc finger-like"/>
    <property type="match status" value="1"/>
</dbReference>
<sequence length="629" mass="70375">NRTKEGRSSIQGFKFRKISTSGNSESMQEVEDSLVTALEEAISKGNVDQARDMAEVLARKKAKLCINLISVGDDGSSNTFKLDVKLESTLQDNVPFTPIPLQASAGMSIFGLKVKMAILHNIPMMCQNWIVGKKIAGDKETLRNLRITKPCKVYLFVVEPKTLKLDRGEASREFDMLKKFHDSLVQRGLNPDLAMTKEEYSNYLRQSNGGQRYRPMGQPGVDAWSSGYTQLDSAVGNEGIPTYAGGDVPDSPGTLRNPNGRQGQHATGYEYDIIALSMPGSMSARGHTGPPKPPAPPKRIPKPLARDVGWSCERCTFVNPPIIPACRTCLAPRPENYEIPPPDSYIMDKDEERIFLEMKQNEMLLEEWEEEEKQEGRRQASQNLAQMMQVAEQDLVTNMESFECPICFTEVEPNEGVTLRECLHQFCRECLEHHINICNEPEIKCPYTDGDDCEQVIPDREIKQIISEEDYKRYLHLSVNRAEAAAPDSFHCKSPDCVGLCFYDDEINFFDCEVCGHQNCLTCKAIHEGQNCKAYQEDLRIKAGNDVAAKKTHEALQEMVRKGEAMNCPKCGVVIQKKSGCDWMQCSMCKVEICWVTKGARWGPKGHGDTTGGCKCRVNGKCHPNCGNC</sequence>